<dbReference type="AlphaFoldDB" id="A0A935UIH2"/>
<dbReference type="InterPro" id="IPR000847">
    <property type="entry name" value="LysR_HTH_N"/>
</dbReference>
<dbReference type="PIRSF" id="PIRSF005763">
    <property type="entry name" value="Txn_reg_ModE"/>
    <property type="match status" value="1"/>
</dbReference>
<dbReference type="SUPFAM" id="SSF46785">
    <property type="entry name" value="Winged helix' DNA-binding domain"/>
    <property type="match status" value="1"/>
</dbReference>
<evidence type="ECO:0000256" key="5">
    <source>
        <dbReference type="PIRNR" id="PIRNR005763"/>
    </source>
</evidence>
<keyword evidence="4" id="KW-0677">Repeat</keyword>
<feature type="region of interest" description="Required for dimer formation and molybdate binding" evidence="6">
    <location>
        <begin position="132"/>
        <end position="140"/>
    </location>
</feature>
<proteinExistence type="inferred from homology"/>
<dbReference type="GO" id="GO:0003700">
    <property type="term" value="F:DNA-binding transcription factor activity"/>
    <property type="evidence" value="ECO:0007669"/>
    <property type="project" value="InterPro"/>
</dbReference>
<evidence type="ECO:0000313" key="9">
    <source>
        <dbReference type="Proteomes" id="UP000697998"/>
    </source>
</evidence>
<dbReference type="PANTHER" id="PTHR30432">
    <property type="entry name" value="TRANSCRIPTIONAL REGULATOR MODE"/>
    <property type="match status" value="1"/>
</dbReference>
<sequence>MNTHRLRGKLEVDTECGTFLGDTRIRLLEAIDTHGSISQAAKVVPLSYKAAWDAIDAMNNLADQALVVRSTGGRRGGGTQITDYGRKVVALYRALEAQYQAALETLSTSMNDGQASDFDQFRQLLRRMSMKTSARNQFAGSIVGLREGHVDFEVRLSLDAENEIVAVITRDSAEALGLAIGMEISALVKSSSVLLLNDPQVRTSARNHLWGEITRIHDGPVNSEVTLNIRSGKTVCAVITHNSVERLGLAVGQQACAVFKASAVILCKYV</sequence>
<accession>A0A935UIH2</accession>
<dbReference type="NCBIfam" id="TIGR00638">
    <property type="entry name" value="Mop"/>
    <property type="match status" value="2"/>
</dbReference>
<dbReference type="Pfam" id="PF00126">
    <property type="entry name" value="HTH_1"/>
    <property type="match status" value="1"/>
</dbReference>
<dbReference type="InterPro" id="IPR036388">
    <property type="entry name" value="WH-like_DNA-bd_sf"/>
</dbReference>
<reference evidence="8 9" key="1">
    <citation type="submission" date="2020-10" db="EMBL/GenBank/DDBJ databases">
        <title>Connecting structure to function with the recovery of over 1000 high-quality activated sludge metagenome-assembled genomes encoding full-length rRNA genes using long-read sequencing.</title>
        <authorList>
            <person name="Singleton C.M."/>
            <person name="Petriglieri F."/>
            <person name="Kristensen J.M."/>
            <person name="Kirkegaard R.H."/>
            <person name="Michaelsen T.Y."/>
            <person name="Andersen M.H."/>
            <person name="Karst S.M."/>
            <person name="Dueholm M.S."/>
            <person name="Nielsen P.H."/>
            <person name="Albertsen M."/>
        </authorList>
    </citation>
    <scope>NUCLEOTIDE SEQUENCE [LARGE SCALE GENOMIC DNA]</scope>
    <source>
        <strain evidence="8">EsbW_18-Q3-R4-48_BATAC.285</strain>
    </source>
</reference>
<evidence type="ECO:0000259" key="7">
    <source>
        <dbReference type="PROSITE" id="PS51866"/>
    </source>
</evidence>
<comment type="similarity">
    <text evidence="1 5">Belongs to the ModE family.</text>
</comment>
<dbReference type="InterPro" id="IPR051815">
    <property type="entry name" value="Molybdate_resp_trans_reg"/>
</dbReference>
<dbReference type="GO" id="GO:0030151">
    <property type="term" value="F:molybdenum ion binding"/>
    <property type="evidence" value="ECO:0007669"/>
    <property type="project" value="UniProtKB-UniRule"/>
</dbReference>
<dbReference type="EMBL" id="JADJMH010000040">
    <property type="protein sequence ID" value="MBK7677767.1"/>
    <property type="molecule type" value="Genomic_DNA"/>
</dbReference>
<dbReference type="NCBIfam" id="TIGR00637">
    <property type="entry name" value="ModE_repress"/>
    <property type="match status" value="1"/>
</dbReference>
<dbReference type="SUPFAM" id="SSF50331">
    <property type="entry name" value="MOP-like"/>
    <property type="match status" value="2"/>
</dbReference>
<organism evidence="8 9">
    <name type="scientific">Candidatus Accumulibacter proximus</name>
    <dbReference type="NCBI Taxonomy" id="2954385"/>
    <lineage>
        <taxon>Bacteria</taxon>
        <taxon>Pseudomonadati</taxon>
        <taxon>Pseudomonadota</taxon>
        <taxon>Betaproteobacteria</taxon>
        <taxon>Candidatus Accumulibacter</taxon>
    </lineage>
</organism>
<dbReference type="InterPro" id="IPR036390">
    <property type="entry name" value="WH_DNA-bd_sf"/>
</dbReference>
<dbReference type="Gene3D" id="1.10.10.10">
    <property type="entry name" value="Winged helix-like DNA-binding domain superfamily/Winged helix DNA-binding domain"/>
    <property type="match status" value="1"/>
</dbReference>
<feature type="domain" description="Mop" evidence="7">
    <location>
        <begin position="202"/>
        <end position="268"/>
    </location>
</feature>
<evidence type="ECO:0000256" key="2">
    <source>
        <dbReference type="ARBA" id="ARBA00022448"/>
    </source>
</evidence>
<dbReference type="InterPro" id="IPR004606">
    <property type="entry name" value="Mop_domain"/>
</dbReference>
<evidence type="ECO:0000256" key="1">
    <source>
        <dbReference type="ARBA" id="ARBA00008110"/>
    </source>
</evidence>
<evidence type="ECO:0000256" key="3">
    <source>
        <dbReference type="ARBA" id="ARBA00022505"/>
    </source>
</evidence>
<evidence type="ECO:0000313" key="8">
    <source>
        <dbReference type="EMBL" id="MBK7677767.1"/>
    </source>
</evidence>
<gene>
    <name evidence="8" type="ORF">IPJ27_25195</name>
</gene>
<keyword evidence="2 5" id="KW-0813">Transport</keyword>
<protein>
    <submittedName>
        <fullName evidence="8">TOBE domain-containing protein</fullName>
    </submittedName>
</protein>
<feature type="domain" description="Mop" evidence="7">
    <location>
        <begin position="131"/>
        <end position="197"/>
    </location>
</feature>
<evidence type="ECO:0000256" key="6">
    <source>
        <dbReference type="PIRSR" id="PIRSR005763-1"/>
    </source>
</evidence>
<dbReference type="Pfam" id="PF03459">
    <property type="entry name" value="TOBE"/>
    <property type="match status" value="2"/>
</dbReference>
<dbReference type="InterPro" id="IPR005116">
    <property type="entry name" value="Transp-assoc_OB_typ1"/>
</dbReference>
<name>A0A935UIH2_9PROT</name>
<dbReference type="PANTHER" id="PTHR30432:SF1">
    <property type="entry name" value="DNA-BINDING TRANSCRIPTIONAL DUAL REGULATOR MODE"/>
    <property type="match status" value="1"/>
</dbReference>
<dbReference type="PROSITE" id="PS51866">
    <property type="entry name" value="MOP"/>
    <property type="match status" value="2"/>
</dbReference>
<dbReference type="InterPro" id="IPR008995">
    <property type="entry name" value="Mo/tungstate-bd_C_term_dom"/>
</dbReference>
<dbReference type="InterPro" id="IPR016462">
    <property type="entry name" value="ModE"/>
</dbReference>
<dbReference type="Proteomes" id="UP000697998">
    <property type="component" value="Unassembled WGS sequence"/>
</dbReference>
<keyword evidence="3 5" id="KW-0500">Molybdenum</keyword>
<dbReference type="Gene3D" id="2.40.50.100">
    <property type="match status" value="2"/>
</dbReference>
<evidence type="ECO:0000256" key="4">
    <source>
        <dbReference type="ARBA" id="ARBA00022737"/>
    </source>
</evidence>
<dbReference type="InterPro" id="IPR003725">
    <property type="entry name" value="ModE-bd_N"/>
</dbReference>
<comment type="caution">
    <text evidence="8">The sequence shown here is derived from an EMBL/GenBank/DDBJ whole genome shotgun (WGS) entry which is preliminary data.</text>
</comment>
<dbReference type="GO" id="GO:0015689">
    <property type="term" value="P:molybdate ion transport"/>
    <property type="evidence" value="ECO:0007669"/>
    <property type="project" value="UniProtKB-UniRule"/>
</dbReference>